<evidence type="ECO:0000256" key="1">
    <source>
        <dbReference type="SAM" id="MobiDB-lite"/>
    </source>
</evidence>
<reference evidence="3 4" key="1">
    <citation type="submission" date="2024-09" db="EMBL/GenBank/DDBJ databases">
        <authorList>
            <person name="Sun Q."/>
            <person name="Mori K."/>
        </authorList>
    </citation>
    <scope>NUCLEOTIDE SEQUENCE [LARGE SCALE GENOMIC DNA]</scope>
    <source>
        <strain evidence="3 4">CCM 3426</strain>
    </source>
</reference>
<dbReference type="RefSeq" id="WP_189651128.1">
    <property type="nucleotide sequence ID" value="NZ_BMRC01000017.1"/>
</dbReference>
<evidence type="ECO:0008006" key="5">
    <source>
        <dbReference type="Google" id="ProtNLM"/>
    </source>
</evidence>
<proteinExistence type="predicted"/>
<organism evidence="3 4">
    <name type="scientific">Nonomuraea spiralis</name>
    <dbReference type="NCBI Taxonomy" id="46182"/>
    <lineage>
        <taxon>Bacteria</taxon>
        <taxon>Bacillati</taxon>
        <taxon>Actinomycetota</taxon>
        <taxon>Actinomycetes</taxon>
        <taxon>Streptosporangiales</taxon>
        <taxon>Streptosporangiaceae</taxon>
        <taxon>Nonomuraea</taxon>
    </lineage>
</organism>
<sequence>MKRTALLLGTVMLGSLLAAPPALAAAPAAAPAAVSAAAPVTSVTRVKAGPATWSGECPTTVAFSATLAAKGKGTVRYRWVRGDGSKSAIRSFRVAGARKVVVRDRQTFDRDTTGWQAVEVLGKRGLSAKARFRVSCEGSPRRYDVVNPLPAQPDRPLVAAASVQASPPRYDGRCPTGVTFTATIQVSRTPAKVGYRWIDSATGEGPVEWAYFAADGPRSRQVTLPLSVGTSTAGWKSVRILNPGGHDSGRASYEVNCGTTPSPQPTNTPSPTPTTSSTPKPTTTSEPPAQQPQAAITALTPGDYEGYCDEPIAYQATGRITLPAGPAAAVGYWWTLDGAEWQHQTVSFPAGTQPRSQDVTAAWSFDQAKNGSHKLALTTQPGAAQAAERTFALSCTTDPDPAKLAIPYVLTPVYRGDCTQSIGLRVDARITTDRDADVRYRVVVDGKPGPVRTQDAKPGRAQSIGDLFYISPKDSGGGVIRLEVLNHNKPVKEKPYTVTCVPVDPAPGTVRISEFRPVHYFGDCAEAPYVTAFGAFRAAPDTEITWRWVIDGKPTEPATYKTNSGGLLQVQAFHWNRDTKTSGVVRLEVLNHNKPSAEGTYPVTCE</sequence>
<keyword evidence="4" id="KW-1185">Reference proteome</keyword>
<feature type="compositionally biased region" description="Low complexity" evidence="1">
    <location>
        <begin position="273"/>
        <end position="293"/>
    </location>
</feature>
<name>A0ABV5IPL3_9ACTN</name>
<feature type="signal peptide" evidence="2">
    <location>
        <begin position="1"/>
        <end position="24"/>
    </location>
</feature>
<evidence type="ECO:0000313" key="3">
    <source>
        <dbReference type="EMBL" id="MFB9206475.1"/>
    </source>
</evidence>
<dbReference type="EMBL" id="JBHMEI010000037">
    <property type="protein sequence ID" value="MFB9206475.1"/>
    <property type="molecule type" value="Genomic_DNA"/>
</dbReference>
<gene>
    <name evidence="3" type="ORF">ACFFV7_35125</name>
</gene>
<feature type="compositionally biased region" description="Pro residues" evidence="1">
    <location>
        <begin position="262"/>
        <end position="272"/>
    </location>
</feature>
<protein>
    <recommendedName>
        <fullName evidence="5">Ig-like domain-containing protein</fullName>
    </recommendedName>
</protein>
<evidence type="ECO:0000256" key="2">
    <source>
        <dbReference type="SAM" id="SignalP"/>
    </source>
</evidence>
<feature type="chain" id="PRO_5045297599" description="Ig-like domain-containing protein" evidence="2">
    <location>
        <begin position="25"/>
        <end position="606"/>
    </location>
</feature>
<feature type="region of interest" description="Disordered" evidence="1">
    <location>
        <begin position="239"/>
        <end position="293"/>
    </location>
</feature>
<dbReference type="Proteomes" id="UP001589647">
    <property type="component" value="Unassembled WGS sequence"/>
</dbReference>
<evidence type="ECO:0000313" key="4">
    <source>
        <dbReference type="Proteomes" id="UP001589647"/>
    </source>
</evidence>
<comment type="caution">
    <text evidence="3">The sequence shown here is derived from an EMBL/GenBank/DDBJ whole genome shotgun (WGS) entry which is preliminary data.</text>
</comment>
<accession>A0ABV5IPL3</accession>
<keyword evidence="2" id="KW-0732">Signal</keyword>